<keyword evidence="6" id="KW-1185">Reference proteome</keyword>
<comment type="function">
    <text evidence="3">Involved in transvection phenomena (= synapsis-dependent gene expression), where the synaptic pairing of chromosomes carrying genes with which zeste interacts influences the expression of these genes. Zeste binds to DNA and stimulates transcription from a nearby promoter.</text>
</comment>
<dbReference type="Proteomes" id="UP000887574">
    <property type="component" value="Unplaced"/>
</dbReference>
<dbReference type="Pfam" id="PF13873">
    <property type="entry name" value="Myb_DNA-bind_5"/>
    <property type="match status" value="1"/>
</dbReference>
<sequence>MIVHCEIKNSWIAKLLQDFLKKKAARLAELVKDNQGNLFPGKKAFKNAAQTVERTWQEIKNTLDTEFAEEHHHTKEQIQAKFHNMKMKTKENVAAQNKYMSQTGGGPPSSSSGAESTGDLQRQVLEKELKTLTSKAMF</sequence>
<evidence type="ECO:0000256" key="3">
    <source>
        <dbReference type="ARBA" id="ARBA00025466"/>
    </source>
</evidence>
<evidence type="ECO:0000256" key="2">
    <source>
        <dbReference type="ARBA" id="ARBA00016807"/>
    </source>
</evidence>
<evidence type="ECO:0000256" key="1">
    <source>
        <dbReference type="ARBA" id="ARBA00011764"/>
    </source>
</evidence>
<evidence type="ECO:0000313" key="7">
    <source>
        <dbReference type="WBParaSite" id="jg764"/>
    </source>
</evidence>
<protein>
    <recommendedName>
        <fullName evidence="2">Regulatory protein zeste</fullName>
    </recommendedName>
</protein>
<proteinExistence type="predicted"/>
<evidence type="ECO:0000256" key="4">
    <source>
        <dbReference type="SAM" id="MobiDB-lite"/>
    </source>
</evidence>
<reference evidence="7" key="1">
    <citation type="submission" date="2022-11" db="UniProtKB">
        <authorList>
            <consortium name="WormBaseParasite"/>
        </authorList>
    </citation>
    <scope>IDENTIFICATION</scope>
</reference>
<organism evidence="6 7">
    <name type="scientific">Ditylenchus dipsaci</name>
    <dbReference type="NCBI Taxonomy" id="166011"/>
    <lineage>
        <taxon>Eukaryota</taxon>
        <taxon>Metazoa</taxon>
        <taxon>Ecdysozoa</taxon>
        <taxon>Nematoda</taxon>
        <taxon>Chromadorea</taxon>
        <taxon>Rhabditida</taxon>
        <taxon>Tylenchina</taxon>
        <taxon>Tylenchomorpha</taxon>
        <taxon>Sphaerularioidea</taxon>
        <taxon>Anguinidae</taxon>
        <taxon>Anguininae</taxon>
        <taxon>Ditylenchus</taxon>
    </lineage>
</organism>
<dbReference type="AlphaFoldDB" id="A0A915EKA5"/>
<dbReference type="InterPro" id="IPR028002">
    <property type="entry name" value="Myb_DNA-bind_5"/>
</dbReference>
<comment type="subunit">
    <text evidence="1">Self-associates forming complexes of several hundred monomers.</text>
</comment>
<feature type="region of interest" description="Disordered" evidence="4">
    <location>
        <begin position="96"/>
        <end position="122"/>
    </location>
</feature>
<dbReference type="WBParaSite" id="jg764">
    <property type="protein sequence ID" value="jg764"/>
    <property type="gene ID" value="jg764"/>
</dbReference>
<feature type="domain" description="Myb/SANT-like DNA-binding" evidence="5">
    <location>
        <begin position="27"/>
        <end position="94"/>
    </location>
</feature>
<evidence type="ECO:0000313" key="6">
    <source>
        <dbReference type="Proteomes" id="UP000887574"/>
    </source>
</evidence>
<name>A0A915EKA5_9BILA</name>
<accession>A0A915EKA5</accession>
<evidence type="ECO:0000259" key="5">
    <source>
        <dbReference type="Pfam" id="PF13873"/>
    </source>
</evidence>